<dbReference type="InterPro" id="IPR036291">
    <property type="entry name" value="NAD(P)-bd_dom_sf"/>
</dbReference>
<evidence type="ECO:0000259" key="12">
    <source>
        <dbReference type="Pfam" id="PF07993"/>
    </source>
</evidence>
<keyword evidence="8 10" id="KW-0472">Membrane</keyword>
<comment type="catalytic activity">
    <reaction evidence="9 10">
        <text>a long-chain fatty acyl-CoA + 2 NADPH + 2 H(+) = a long-chain primary fatty alcohol + 2 NADP(+) + CoA</text>
        <dbReference type="Rhea" id="RHEA:52716"/>
        <dbReference type="ChEBI" id="CHEBI:15378"/>
        <dbReference type="ChEBI" id="CHEBI:57287"/>
        <dbReference type="ChEBI" id="CHEBI:57783"/>
        <dbReference type="ChEBI" id="CHEBI:58349"/>
        <dbReference type="ChEBI" id="CHEBI:77396"/>
        <dbReference type="ChEBI" id="CHEBI:83139"/>
        <dbReference type="EC" id="1.2.1.84"/>
    </reaction>
</comment>
<dbReference type="Pfam" id="PF03015">
    <property type="entry name" value="Sterile"/>
    <property type="match status" value="1"/>
</dbReference>
<dbReference type="SUPFAM" id="SSF51735">
    <property type="entry name" value="NAD(P)-binding Rossmann-fold domains"/>
    <property type="match status" value="1"/>
</dbReference>
<keyword evidence="5 10" id="KW-0521">NADP</keyword>
<proteinExistence type="inferred from homology"/>
<feature type="domain" description="Fatty acyl-CoA reductase C-terminal" evidence="11">
    <location>
        <begin position="398"/>
        <end position="490"/>
    </location>
</feature>
<evidence type="ECO:0000256" key="10">
    <source>
        <dbReference type="RuleBase" id="RU363097"/>
    </source>
</evidence>
<dbReference type="Gene3D" id="3.40.50.720">
    <property type="entry name" value="NAD(P)-binding Rossmann-like Domain"/>
    <property type="match status" value="1"/>
</dbReference>
<dbReference type="EMBL" id="VTPC01090686">
    <property type="protein sequence ID" value="KAF2881898.1"/>
    <property type="molecule type" value="Genomic_DNA"/>
</dbReference>
<protein>
    <recommendedName>
        <fullName evidence="10">Fatty acyl-CoA reductase</fullName>
        <ecNumber evidence="10">1.2.1.84</ecNumber>
    </recommendedName>
</protein>
<dbReference type="GO" id="GO:0016020">
    <property type="term" value="C:membrane"/>
    <property type="evidence" value="ECO:0007669"/>
    <property type="project" value="UniProtKB-SubCell"/>
</dbReference>
<dbReference type="PANTHER" id="PTHR11011">
    <property type="entry name" value="MALE STERILITY PROTEIN 2-RELATED"/>
    <property type="match status" value="1"/>
</dbReference>
<evidence type="ECO:0000256" key="1">
    <source>
        <dbReference type="ARBA" id="ARBA00004141"/>
    </source>
</evidence>
<evidence type="ECO:0000259" key="11">
    <source>
        <dbReference type="Pfam" id="PF03015"/>
    </source>
</evidence>
<dbReference type="CDD" id="cd05236">
    <property type="entry name" value="FAR-N_SDR_e"/>
    <property type="match status" value="1"/>
</dbReference>
<dbReference type="GO" id="GO:0005777">
    <property type="term" value="C:peroxisome"/>
    <property type="evidence" value="ECO:0007669"/>
    <property type="project" value="TreeGrafter"/>
</dbReference>
<comment type="subcellular location">
    <subcellularLocation>
        <location evidence="1">Membrane</location>
        <topology evidence="1">Multi-pass membrane protein</topology>
    </subcellularLocation>
</comment>
<comment type="similarity">
    <text evidence="2 10">Belongs to the fatty acyl-CoA reductase family.</text>
</comment>
<keyword evidence="4 10" id="KW-0812">Transmembrane</keyword>
<evidence type="ECO:0000256" key="9">
    <source>
        <dbReference type="ARBA" id="ARBA00052530"/>
    </source>
</evidence>
<organism evidence="13 14">
    <name type="scientific">Ignelater luminosus</name>
    <name type="common">Cucubano</name>
    <name type="synonym">Pyrophorus luminosus</name>
    <dbReference type="NCBI Taxonomy" id="2038154"/>
    <lineage>
        <taxon>Eukaryota</taxon>
        <taxon>Metazoa</taxon>
        <taxon>Ecdysozoa</taxon>
        <taxon>Arthropoda</taxon>
        <taxon>Hexapoda</taxon>
        <taxon>Insecta</taxon>
        <taxon>Pterygota</taxon>
        <taxon>Neoptera</taxon>
        <taxon>Endopterygota</taxon>
        <taxon>Coleoptera</taxon>
        <taxon>Polyphaga</taxon>
        <taxon>Elateriformia</taxon>
        <taxon>Elateroidea</taxon>
        <taxon>Elateridae</taxon>
        <taxon>Agrypninae</taxon>
        <taxon>Pyrophorini</taxon>
        <taxon>Ignelater</taxon>
    </lineage>
</organism>
<dbReference type="GO" id="GO:0080019">
    <property type="term" value="F:alcohol-forming very long-chain fatty acyl-CoA reductase activity"/>
    <property type="evidence" value="ECO:0007669"/>
    <property type="project" value="InterPro"/>
</dbReference>
<comment type="function">
    <text evidence="10">Catalyzes the reduction of fatty acyl-CoA to fatty alcohols.</text>
</comment>
<keyword evidence="6 10" id="KW-1133">Transmembrane helix</keyword>
<dbReference type="AlphaFoldDB" id="A0A8K0CCA2"/>
<feature type="domain" description="Thioester reductase (TE)" evidence="12">
    <location>
        <begin position="38"/>
        <end position="307"/>
    </location>
</feature>
<dbReference type="Proteomes" id="UP000801492">
    <property type="component" value="Unassembled WGS sequence"/>
</dbReference>
<dbReference type="OrthoDB" id="429813at2759"/>
<evidence type="ECO:0000256" key="8">
    <source>
        <dbReference type="ARBA" id="ARBA00023136"/>
    </source>
</evidence>
<evidence type="ECO:0000313" key="14">
    <source>
        <dbReference type="Proteomes" id="UP000801492"/>
    </source>
</evidence>
<keyword evidence="14" id="KW-1185">Reference proteome</keyword>
<evidence type="ECO:0000256" key="7">
    <source>
        <dbReference type="ARBA" id="ARBA00023098"/>
    </source>
</evidence>
<dbReference type="CDD" id="cd09071">
    <property type="entry name" value="FAR_C"/>
    <property type="match status" value="1"/>
</dbReference>
<evidence type="ECO:0000256" key="3">
    <source>
        <dbReference type="ARBA" id="ARBA00022516"/>
    </source>
</evidence>
<evidence type="ECO:0000256" key="5">
    <source>
        <dbReference type="ARBA" id="ARBA00022857"/>
    </source>
</evidence>
<keyword evidence="7 10" id="KW-0443">Lipid metabolism</keyword>
<feature type="transmembrane region" description="Helical" evidence="10">
    <location>
        <begin position="507"/>
        <end position="528"/>
    </location>
</feature>
<accession>A0A8K0CCA2</accession>
<reference evidence="13" key="1">
    <citation type="submission" date="2019-08" db="EMBL/GenBank/DDBJ databases">
        <title>The genome of the North American firefly Photinus pyralis.</title>
        <authorList>
            <consortium name="Photinus pyralis genome working group"/>
            <person name="Fallon T.R."/>
            <person name="Sander Lower S.E."/>
            <person name="Weng J.-K."/>
        </authorList>
    </citation>
    <scope>NUCLEOTIDE SEQUENCE</scope>
    <source>
        <strain evidence="13">TRF0915ILg1</strain>
        <tissue evidence="13">Whole body</tissue>
    </source>
</reference>
<dbReference type="EC" id="1.2.1.84" evidence="10"/>
<dbReference type="InterPro" id="IPR033640">
    <property type="entry name" value="FAR_C"/>
</dbReference>
<evidence type="ECO:0000256" key="4">
    <source>
        <dbReference type="ARBA" id="ARBA00022692"/>
    </source>
</evidence>
<comment type="caution">
    <text evidence="13">The sequence shown here is derived from an EMBL/GenBank/DDBJ whole genome shotgun (WGS) entry which is preliminary data.</text>
</comment>
<evidence type="ECO:0000256" key="6">
    <source>
        <dbReference type="ARBA" id="ARBA00022989"/>
    </source>
</evidence>
<evidence type="ECO:0000313" key="13">
    <source>
        <dbReference type="EMBL" id="KAF2881898.1"/>
    </source>
</evidence>
<dbReference type="InterPro" id="IPR013120">
    <property type="entry name" value="FAR_NAD-bd"/>
</dbReference>
<evidence type="ECO:0000256" key="2">
    <source>
        <dbReference type="ARBA" id="ARBA00005928"/>
    </source>
</evidence>
<dbReference type="PANTHER" id="PTHR11011:SF60">
    <property type="entry name" value="FATTY ACYL-COA REDUCTASE-RELATED"/>
    <property type="match status" value="1"/>
</dbReference>
<dbReference type="FunFam" id="3.40.50.720:FF:000143">
    <property type="entry name" value="Fatty acyl-CoA reductase"/>
    <property type="match status" value="1"/>
</dbReference>
<keyword evidence="10" id="KW-0560">Oxidoreductase</keyword>
<dbReference type="Pfam" id="PF07993">
    <property type="entry name" value="NAD_binding_4"/>
    <property type="match status" value="1"/>
</dbReference>
<dbReference type="GO" id="GO:0102965">
    <property type="term" value="F:alcohol-forming long-chain fatty acyl-CoA reductase activity"/>
    <property type="evidence" value="ECO:0007669"/>
    <property type="project" value="UniProtKB-EC"/>
</dbReference>
<dbReference type="GO" id="GO:0035336">
    <property type="term" value="P:long-chain fatty-acyl-CoA metabolic process"/>
    <property type="evidence" value="ECO:0007669"/>
    <property type="project" value="TreeGrafter"/>
</dbReference>
<feature type="transmembrane region" description="Helical" evidence="10">
    <location>
        <begin position="377"/>
        <end position="398"/>
    </location>
</feature>
<name>A0A8K0CCA2_IGNLU</name>
<keyword evidence="3 10" id="KW-0444">Lipid biosynthesis</keyword>
<gene>
    <name evidence="13" type="ORF">ILUMI_24279</name>
</gene>
<sequence>MVATFEREGDDITVSDMVIPEAEASQIEKYFSGSTVFLTGGTGFLGKLITEKLLRTCRGVKRIYLMIRSKKDKTIEKRLEELVDNVLWERLRKEQPNFIEKIVLVNGDCTLSNLGLSDEDRQKLINEVNCVFHCAATVRFDEKIRSATHINIRATRDILLLSKEIKNLKSFVYVSTAFSNCIRKEINEEFYEPTISGDKLITLVDTLNEEMLDSILPTILGQWPNTYALTKAVAEEVVKSYSDGLPIAIVRPAIVISTVKEPVAGWIDNIYGATGVLVGAALGVIRTLQCDKNCRAEIVPADYVINCCISAAWDIGTTKKSNKIKELTFDDKQNDKKKEDEVQIYNYVCSPEKPIRWKDFMMLAEKYLKQIPSPLLIWHYCFIITPNYYLHMLLIILLHRVPAYTIDFFAKCIGREPMLVKGYKKIDKFLRVLAYFATQEWHFQNKNTQALWRKLNETDKKSFEFSLDLLDWDAFFSTYARGGRVYLCKDPMESLPQGRIKYRNLQIAHYTLCMVLLFIFVRFIIFLWHCFV</sequence>
<dbReference type="InterPro" id="IPR026055">
    <property type="entry name" value="FAR"/>
</dbReference>